<keyword evidence="10" id="KW-1185">Reference proteome</keyword>
<protein>
    <recommendedName>
        <fullName evidence="2">ubiquitinyl hydrolase 1</fullName>
        <ecNumber evidence="2">3.4.19.12</ecNumber>
    </recommendedName>
</protein>
<dbReference type="CDD" id="cd22749">
    <property type="entry name" value="Otubain_C65"/>
    <property type="match status" value="1"/>
</dbReference>
<dbReference type="GO" id="GO:0071108">
    <property type="term" value="P:protein K48-linked deubiquitination"/>
    <property type="evidence" value="ECO:0007669"/>
    <property type="project" value="TreeGrafter"/>
</dbReference>
<evidence type="ECO:0000256" key="4">
    <source>
        <dbReference type="ARBA" id="ARBA00022786"/>
    </source>
</evidence>
<dbReference type="Gene3D" id="3.30.200.60">
    <property type="entry name" value="Peptidase C65 Otubain, subdomain 1"/>
    <property type="match status" value="1"/>
</dbReference>
<comment type="caution">
    <text evidence="9">The sequence shown here is derived from an EMBL/GenBank/DDBJ whole genome shotgun (WGS) entry which is preliminary data.</text>
</comment>
<keyword evidence="6" id="KW-0788">Thiol protease</keyword>
<evidence type="ECO:0000313" key="9">
    <source>
        <dbReference type="EMBL" id="KAF2433008.1"/>
    </source>
</evidence>
<feature type="domain" description="OTU" evidence="8">
    <location>
        <begin position="62"/>
        <end position="267"/>
    </location>
</feature>
<dbReference type="EC" id="3.4.19.12" evidence="2"/>
<dbReference type="GO" id="GO:0005634">
    <property type="term" value="C:nucleus"/>
    <property type="evidence" value="ECO:0007669"/>
    <property type="project" value="TreeGrafter"/>
</dbReference>
<dbReference type="GO" id="GO:0004843">
    <property type="term" value="F:cysteine-type deubiquitinase activity"/>
    <property type="evidence" value="ECO:0007669"/>
    <property type="project" value="UniProtKB-EC"/>
</dbReference>
<keyword evidence="5" id="KW-0378">Hydrolase</keyword>
<dbReference type="InterPro" id="IPR003323">
    <property type="entry name" value="OTU_dom"/>
</dbReference>
<gene>
    <name evidence="9" type="ORF">EJ08DRAFT_669176</name>
</gene>
<accession>A0A9P4NXA7</accession>
<proteinExistence type="predicted"/>
<dbReference type="PROSITE" id="PS50802">
    <property type="entry name" value="OTU"/>
    <property type="match status" value="1"/>
</dbReference>
<dbReference type="InterPro" id="IPR038765">
    <property type="entry name" value="Papain-like_cys_pep_sf"/>
</dbReference>
<dbReference type="InterPro" id="IPR042467">
    <property type="entry name" value="Peptidase_C65_otubain_sub2"/>
</dbReference>
<dbReference type="SUPFAM" id="SSF54001">
    <property type="entry name" value="Cysteine proteinases"/>
    <property type="match status" value="1"/>
</dbReference>
<evidence type="ECO:0000256" key="3">
    <source>
        <dbReference type="ARBA" id="ARBA00022670"/>
    </source>
</evidence>
<evidence type="ECO:0000256" key="2">
    <source>
        <dbReference type="ARBA" id="ARBA00012759"/>
    </source>
</evidence>
<evidence type="ECO:0000256" key="7">
    <source>
        <dbReference type="SAM" id="MobiDB-lite"/>
    </source>
</evidence>
<dbReference type="InterPro" id="IPR019400">
    <property type="entry name" value="Peptidase_C65_otubain"/>
</dbReference>
<dbReference type="Gene3D" id="1.20.1300.20">
    <property type="entry name" value="Peptidase C65 Otubain, subdomain 2"/>
    <property type="match status" value="1"/>
</dbReference>
<evidence type="ECO:0000259" key="8">
    <source>
        <dbReference type="PROSITE" id="PS50802"/>
    </source>
</evidence>
<dbReference type="Pfam" id="PF10275">
    <property type="entry name" value="Peptidase_C65"/>
    <property type="match status" value="1"/>
</dbReference>
<dbReference type="PANTHER" id="PTHR12931">
    <property type="entry name" value="UBIQUITIN THIOLESTERASE PROTEIN OTUB"/>
    <property type="match status" value="1"/>
</dbReference>
<dbReference type="GO" id="GO:0043130">
    <property type="term" value="F:ubiquitin binding"/>
    <property type="evidence" value="ECO:0007669"/>
    <property type="project" value="TreeGrafter"/>
</dbReference>
<comment type="catalytic activity">
    <reaction evidence="1">
        <text>Thiol-dependent hydrolysis of ester, thioester, amide, peptide and isopeptide bonds formed by the C-terminal Gly of ubiquitin (a 76-residue protein attached to proteins as an intracellular targeting signal).</text>
        <dbReference type="EC" id="3.4.19.12"/>
    </reaction>
</comment>
<keyword evidence="3" id="KW-0645">Protease</keyword>
<dbReference type="EMBL" id="MU007023">
    <property type="protein sequence ID" value="KAF2433008.1"/>
    <property type="molecule type" value="Genomic_DNA"/>
</dbReference>
<dbReference type="GO" id="GO:0006508">
    <property type="term" value="P:proteolysis"/>
    <property type="evidence" value="ECO:0007669"/>
    <property type="project" value="UniProtKB-KW"/>
</dbReference>
<evidence type="ECO:0000256" key="6">
    <source>
        <dbReference type="ARBA" id="ARBA00022807"/>
    </source>
</evidence>
<reference evidence="9" key="1">
    <citation type="journal article" date="2020" name="Stud. Mycol.">
        <title>101 Dothideomycetes genomes: a test case for predicting lifestyles and emergence of pathogens.</title>
        <authorList>
            <person name="Haridas S."/>
            <person name="Albert R."/>
            <person name="Binder M."/>
            <person name="Bloem J."/>
            <person name="Labutti K."/>
            <person name="Salamov A."/>
            <person name="Andreopoulos B."/>
            <person name="Baker S."/>
            <person name="Barry K."/>
            <person name="Bills G."/>
            <person name="Bluhm B."/>
            <person name="Cannon C."/>
            <person name="Castanera R."/>
            <person name="Culley D."/>
            <person name="Daum C."/>
            <person name="Ezra D."/>
            <person name="Gonzalez J."/>
            <person name="Henrissat B."/>
            <person name="Kuo A."/>
            <person name="Liang C."/>
            <person name="Lipzen A."/>
            <person name="Lutzoni F."/>
            <person name="Magnuson J."/>
            <person name="Mondo S."/>
            <person name="Nolan M."/>
            <person name="Ohm R."/>
            <person name="Pangilinan J."/>
            <person name="Park H.-J."/>
            <person name="Ramirez L."/>
            <person name="Alfaro M."/>
            <person name="Sun H."/>
            <person name="Tritt A."/>
            <person name="Yoshinaga Y."/>
            <person name="Zwiers L.-H."/>
            <person name="Turgeon B."/>
            <person name="Goodwin S."/>
            <person name="Spatafora J."/>
            <person name="Crous P."/>
            <person name="Grigoriev I."/>
        </authorList>
    </citation>
    <scope>NUCLEOTIDE SEQUENCE</scope>
    <source>
        <strain evidence="9">CBS 130266</strain>
    </source>
</reference>
<name>A0A9P4NXA7_9PEZI</name>
<dbReference type="InterPro" id="IPR042468">
    <property type="entry name" value="Peptidase_C65_otubain_sub1"/>
</dbReference>
<evidence type="ECO:0000313" key="10">
    <source>
        <dbReference type="Proteomes" id="UP000800235"/>
    </source>
</evidence>
<keyword evidence="4" id="KW-0833">Ubl conjugation pathway</keyword>
<organism evidence="9 10">
    <name type="scientific">Tothia fuscella</name>
    <dbReference type="NCBI Taxonomy" id="1048955"/>
    <lineage>
        <taxon>Eukaryota</taxon>
        <taxon>Fungi</taxon>
        <taxon>Dikarya</taxon>
        <taxon>Ascomycota</taxon>
        <taxon>Pezizomycotina</taxon>
        <taxon>Dothideomycetes</taxon>
        <taxon>Pleosporomycetidae</taxon>
        <taxon>Venturiales</taxon>
        <taxon>Cylindrosympodiaceae</taxon>
        <taxon>Tothia</taxon>
    </lineage>
</organism>
<dbReference type="Proteomes" id="UP000800235">
    <property type="component" value="Unassembled WGS sequence"/>
</dbReference>
<dbReference type="OrthoDB" id="18915at2759"/>
<feature type="region of interest" description="Disordered" evidence="7">
    <location>
        <begin position="431"/>
        <end position="460"/>
    </location>
</feature>
<dbReference type="PANTHER" id="PTHR12931:SF15">
    <property type="entry name" value="UBIQUITIN THIOESTERASE OTUBAIN-LIKE"/>
    <property type="match status" value="1"/>
</dbReference>
<evidence type="ECO:0000256" key="5">
    <source>
        <dbReference type="ARBA" id="ARBA00022801"/>
    </source>
</evidence>
<evidence type="ECO:0000256" key="1">
    <source>
        <dbReference type="ARBA" id="ARBA00000707"/>
    </source>
</evidence>
<dbReference type="AlphaFoldDB" id="A0A9P4NXA7"/>
<sequence>MAAFAQDDDELARMQELSNKWESDATGPLVSERLASSAITTEYANADPVYQAKTASLPQKYAQYRTCRGDGHCGWRAVAFGYFETLMRIGDSQKFREEETRLKSMCNILNAAGHQEHLYEDFADDTIELLRETASASDGGAALLQTFNDSNRSMSIITYLKLLTSAWIQKHPDLYQPFINQPVQSYCRSHIEPSVCEIEHVGMNALVDVLVKPAGIAVEILYLDRTPGDEVNTYRFDPVDHHNEPLPAPPTLRLLYRPGHYDILYKLEDLPQQAALPFNPAPQNVFVALNHTSTETTHHKIAFELDNIEIPGMSFYPGPNMGWSNFPQYDFSPVSVPYPHSSSRSLPTPSYAPVPVAHAPEYYTTSVTVPPPSVAPVTLPHHPAPHAPIDRVGPFRPSIWEYETNFAPAAPHLPLCQTAIFRNSHYNTAHFNNPDFEPEQWQPDSEYGHTERPRKKSSHS</sequence>